<keyword evidence="2" id="KW-0472">Membrane</keyword>
<keyword evidence="2" id="KW-1133">Transmembrane helix</keyword>
<sequence length="90" mass="9785">MNGQTLDTEKRKTSLSWDGGNREEEQGDLAAKPTHLVAISLPALLLPAHVVLFFLDLACTVSFHPLMDLIYSRSRSCACIALICTSVALV</sequence>
<reference evidence="3" key="2">
    <citation type="submission" date="2013-04" db="UniProtKB">
        <authorList>
            <consortium name="EnsemblPlants"/>
        </authorList>
    </citation>
    <scope>IDENTIFICATION</scope>
</reference>
<dbReference type="AlphaFoldDB" id="J3L7G8"/>
<keyword evidence="2" id="KW-0812">Transmembrane</keyword>
<feature type="region of interest" description="Disordered" evidence="1">
    <location>
        <begin position="1"/>
        <end position="27"/>
    </location>
</feature>
<feature type="transmembrane region" description="Helical" evidence="2">
    <location>
        <begin position="44"/>
        <end position="66"/>
    </location>
</feature>
<dbReference type="Proteomes" id="UP000006038">
    <property type="component" value="Chromosome 1"/>
</dbReference>
<reference evidence="3" key="1">
    <citation type="journal article" date="2013" name="Nat. Commun.">
        <title>Whole-genome sequencing of Oryza brachyantha reveals mechanisms underlying Oryza genome evolution.</title>
        <authorList>
            <person name="Chen J."/>
            <person name="Huang Q."/>
            <person name="Gao D."/>
            <person name="Wang J."/>
            <person name="Lang Y."/>
            <person name="Liu T."/>
            <person name="Li B."/>
            <person name="Bai Z."/>
            <person name="Luis Goicoechea J."/>
            <person name="Liang C."/>
            <person name="Chen C."/>
            <person name="Zhang W."/>
            <person name="Sun S."/>
            <person name="Liao Y."/>
            <person name="Zhang X."/>
            <person name="Yang L."/>
            <person name="Song C."/>
            <person name="Wang M."/>
            <person name="Shi J."/>
            <person name="Liu G."/>
            <person name="Liu J."/>
            <person name="Zhou H."/>
            <person name="Zhou W."/>
            <person name="Yu Q."/>
            <person name="An N."/>
            <person name="Chen Y."/>
            <person name="Cai Q."/>
            <person name="Wang B."/>
            <person name="Liu B."/>
            <person name="Min J."/>
            <person name="Huang Y."/>
            <person name="Wu H."/>
            <person name="Li Z."/>
            <person name="Zhang Y."/>
            <person name="Yin Y."/>
            <person name="Song W."/>
            <person name="Jiang J."/>
            <person name="Jackson S.A."/>
            <person name="Wing R.A."/>
            <person name="Wang J."/>
            <person name="Chen M."/>
        </authorList>
    </citation>
    <scope>NUCLEOTIDE SEQUENCE [LARGE SCALE GENOMIC DNA]</scope>
    <source>
        <strain evidence="3">cv. IRGC 101232</strain>
    </source>
</reference>
<proteinExistence type="predicted"/>
<accession>J3L7G8</accession>
<organism evidence="3">
    <name type="scientific">Oryza brachyantha</name>
    <name type="common">malo sina</name>
    <dbReference type="NCBI Taxonomy" id="4533"/>
    <lineage>
        <taxon>Eukaryota</taxon>
        <taxon>Viridiplantae</taxon>
        <taxon>Streptophyta</taxon>
        <taxon>Embryophyta</taxon>
        <taxon>Tracheophyta</taxon>
        <taxon>Spermatophyta</taxon>
        <taxon>Magnoliopsida</taxon>
        <taxon>Liliopsida</taxon>
        <taxon>Poales</taxon>
        <taxon>Poaceae</taxon>
        <taxon>BOP clade</taxon>
        <taxon>Oryzoideae</taxon>
        <taxon>Oryzeae</taxon>
        <taxon>Oryzinae</taxon>
        <taxon>Oryza</taxon>
    </lineage>
</organism>
<evidence type="ECO:0000256" key="2">
    <source>
        <dbReference type="SAM" id="Phobius"/>
    </source>
</evidence>
<name>J3L7G8_ORYBR</name>
<dbReference type="EnsemblPlants" id="OB01G51740.1">
    <property type="protein sequence ID" value="OB01G51740.1"/>
    <property type="gene ID" value="OB01G51740"/>
</dbReference>
<dbReference type="Gramene" id="OB01G51740.1">
    <property type="protein sequence ID" value="OB01G51740.1"/>
    <property type="gene ID" value="OB01G51740"/>
</dbReference>
<protein>
    <submittedName>
        <fullName evidence="3">Uncharacterized protein</fullName>
    </submittedName>
</protein>
<evidence type="ECO:0000313" key="4">
    <source>
        <dbReference type="Proteomes" id="UP000006038"/>
    </source>
</evidence>
<dbReference type="HOGENOM" id="CLU_2444362_0_0_1"/>
<evidence type="ECO:0000256" key="1">
    <source>
        <dbReference type="SAM" id="MobiDB-lite"/>
    </source>
</evidence>
<keyword evidence="4" id="KW-1185">Reference proteome</keyword>
<evidence type="ECO:0000313" key="3">
    <source>
        <dbReference type="EnsemblPlants" id="OB01G51740.1"/>
    </source>
</evidence>